<dbReference type="AlphaFoldDB" id="A0A4Y8KT69"/>
<keyword evidence="2" id="KW-1185">Reference proteome</keyword>
<evidence type="ECO:0000313" key="2">
    <source>
        <dbReference type="Proteomes" id="UP000298218"/>
    </source>
</evidence>
<dbReference type="OrthoDB" id="5120912at2"/>
<dbReference type="RefSeq" id="WP_134173795.1">
    <property type="nucleotide sequence ID" value="NZ_SODI01000001.1"/>
</dbReference>
<evidence type="ECO:0000313" key="1">
    <source>
        <dbReference type="EMBL" id="TFD80807.1"/>
    </source>
</evidence>
<organism evidence="1 2">
    <name type="scientific">Cryobacterium psychrophilum</name>
    <dbReference type="NCBI Taxonomy" id="41988"/>
    <lineage>
        <taxon>Bacteria</taxon>
        <taxon>Bacillati</taxon>
        <taxon>Actinomycetota</taxon>
        <taxon>Actinomycetes</taxon>
        <taxon>Micrococcales</taxon>
        <taxon>Microbacteriaceae</taxon>
        <taxon>Cryobacterium</taxon>
    </lineage>
</organism>
<comment type="caution">
    <text evidence="1">The sequence shown here is derived from an EMBL/GenBank/DDBJ whole genome shotgun (WGS) entry which is preliminary data.</text>
</comment>
<protein>
    <submittedName>
        <fullName evidence="1">Uncharacterized protein</fullName>
    </submittedName>
</protein>
<dbReference type="Proteomes" id="UP000298218">
    <property type="component" value="Unassembled WGS sequence"/>
</dbReference>
<gene>
    <name evidence="1" type="ORF">E3T53_04020</name>
</gene>
<name>A0A4Y8KT69_9MICO</name>
<sequence>MSDAGENSHGGRAENGKAILPTNDTAHAHEAGEARIRFLRSRAEIAQADMDALNAQHLDPDTLEDLILEASPTKADLIRKAEHALSLRVAEARATAEAAEAAYEEAMFSDFDN</sequence>
<proteinExistence type="predicted"/>
<reference evidence="1 2" key="1">
    <citation type="submission" date="2019-03" db="EMBL/GenBank/DDBJ databases">
        <title>Genomics of glacier-inhabiting Cryobacterium strains.</title>
        <authorList>
            <person name="Liu Q."/>
            <person name="Xin Y.-H."/>
        </authorList>
    </citation>
    <scope>NUCLEOTIDE SEQUENCE [LARGE SCALE GENOMIC DNA]</scope>
    <source>
        <strain evidence="1 2">CGMCC 1.4292</strain>
    </source>
</reference>
<dbReference type="EMBL" id="SOHQ01000013">
    <property type="protein sequence ID" value="TFD80807.1"/>
    <property type="molecule type" value="Genomic_DNA"/>
</dbReference>
<accession>A0A4Y8KT69</accession>